<dbReference type="AlphaFoldDB" id="A0A1Y6CVQ1"/>
<evidence type="ECO:0000313" key="1">
    <source>
        <dbReference type="EMBL" id="SMF94366.1"/>
    </source>
</evidence>
<dbReference type="EMBL" id="FXAM01000001">
    <property type="protein sequence ID" value="SMF94366.1"/>
    <property type="molecule type" value="Genomic_DNA"/>
</dbReference>
<accession>A0A1Y6CVQ1</accession>
<proteinExistence type="predicted"/>
<name>A0A1Y6CVQ1_9GAMM</name>
<protein>
    <submittedName>
        <fullName evidence="1">Uncharacterized protein</fullName>
    </submittedName>
</protein>
<keyword evidence="2" id="KW-1185">Reference proteome</keyword>
<evidence type="ECO:0000313" key="2">
    <source>
        <dbReference type="Proteomes" id="UP000192923"/>
    </source>
</evidence>
<gene>
    <name evidence="1" type="ORF">SAMN02949497_1677</name>
</gene>
<dbReference type="RefSeq" id="WP_085211674.1">
    <property type="nucleotide sequence ID" value="NZ_FXAM01000001.1"/>
</dbReference>
<reference evidence="1 2" key="1">
    <citation type="submission" date="2016-12" db="EMBL/GenBank/DDBJ databases">
        <authorList>
            <person name="Song W.-J."/>
            <person name="Kurnit D.M."/>
        </authorList>
    </citation>
    <scope>NUCLEOTIDE SEQUENCE [LARGE SCALE GENOMIC DNA]</scope>
    <source>
        <strain evidence="1 2">175</strain>
    </source>
</reference>
<organism evidence="1 2">
    <name type="scientific">Methylomagnum ishizawai</name>
    <dbReference type="NCBI Taxonomy" id="1760988"/>
    <lineage>
        <taxon>Bacteria</taxon>
        <taxon>Pseudomonadati</taxon>
        <taxon>Pseudomonadota</taxon>
        <taxon>Gammaproteobacteria</taxon>
        <taxon>Methylococcales</taxon>
        <taxon>Methylococcaceae</taxon>
        <taxon>Methylomagnum</taxon>
    </lineage>
</organism>
<dbReference type="Proteomes" id="UP000192923">
    <property type="component" value="Unassembled WGS sequence"/>
</dbReference>
<sequence length="118" mass="12823">MQNVKTLQERDNLNPVLAIHVEADGSWDCYLPGDELPPMPPPPESIVVSPNQFRLALLQSGLLDAVEAYVAAQPRPVQIEYGFAPRIHSQNPLIAAAAQALGLTDGQRLALFQLAETL</sequence>
<dbReference type="STRING" id="1760988.SAMN02949497_1677"/>